<dbReference type="SUPFAM" id="SSF49879">
    <property type="entry name" value="SMAD/FHA domain"/>
    <property type="match status" value="1"/>
</dbReference>
<dbReference type="PRINTS" id="PR00053">
    <property type="entry name" value="FORKHEAD"/>
</dbReference>
<evidence type="ECO:0000256" key="3">
    <source>
        <dbReference type="PROSITE-ProRule" id="PRU00089"/>
    </source>
</evidence>
<feature type="compositionally biased region" description="Low complexity" evidence="4">
    <location>
        <begin position="887"/>
        <end position="917"/>
    </location>
</feature>
<keyword evidence="8" id="KW-1185">Reference proteome</keyword>
<accession>A0A370TRD5</accession>
<protein>
    <recommendedName>
        <fullName evidence="9">Fork-head domain-containing protein</fullName>
    </recommendedName>
</protein>
<feature type="compositionally biased region" description="Basic and acidic residues" evidence="4">
    <location>
        <begin position="35"/>
        <end position="44"/>
    </location>
</feature>
<dbReference type="STRING" id="2656787.A0A370TRD5"/>
<feature type="compositionally biased region" description="Polar residues" evidence="4">
    <location>
        <begin position="247"/>
        <end position="258"/>
    </location>
</feature>
<dbReference type="SUPFAM" id="SSF46785">
    <property type="entry name" value="Winged helix' DNA-binding domain"/>
    <property type="match status" value="1"/>
</dbReference>
<evidence type="ECO:0000256" key="4">
    <source>
        <dbReference type="SAM" id="MobiDB-lite"/>
    </source>
</evidence>
<comment type="caution">
    <text evidence="7">The sequence shown here is derived from an EMBL/GenBank/DDBJ whole genome shotgun (WGS) entry which is preliminary data.</text>
</comment>
<dbReference type="InterPro" id="IPR000253">
    <property type="entry name" value="FHA_dom"/>
</dbReference>
<feature type="compositionally biased region" description="Basic residues" evidence="4">
    <location>
        <begin position="603"/>
        <end position="612"/>
    </location>
</feature>
<dbReference type="CDD" id="cd00059">
    <property type="entry name" value="FH_FOX"/>
    <property type="match status" value="1"/>
</dbReference>
<dbReference type="InterPro" id="IPR036388">
    <property type="entry name" value="WH-like_DNA-bd_sf"/>
</dbReference>
<dbReference type="PROSITE" id="PS00658">
    <property type="entry name" value="FORK_HEAD_2"/>
    <property type="match status" value="1"/>
</dbReference>
<dbReference type="InterPro" id="IPR008984">
    <property type="entry name" value="SMAD_FHA_dom_sf"/>
</dbReference>
<dbReference type="Gene3D" id="1.10.10.10">
    <property type="entry name" value="Winged helix-like DNA-binding domain superfamily/Winged helix DNA-binding domain"/>
    <property type="match status" value="1"/>
</dbReference>
<feature type="compositionally biased region" description="Pro residues" evidence="4">
    <location>
        <begin position="868"/>
        <end position="886"/>
    </location>
</feature>
<dbReference type="AlphaFoldDB" id="A0A370TRD5"/>
<reference evidence="7 8" key="1">
    <citation type="journal article" date="2018" name="IMA Fungus">
        <title>IMA Genome-F 9: Draft genome sequence of Annulohypoxylon stygium, Aspergillus mulundensis, Berkeleyomyces basicola (syn. Thielaviopsis basicola), Ceratocystis smalleyi, two Cercospora beticola strains, Coleophoma cylindrospora, Fusarium fracticaudum, Phialophora cf. hyalina, and Morchella septimelata.</title>
        <authorList>
            <person name="Wingfield B.D."/>
            <person name="Bills G.F."/>
            <person name="Dong Y."/>
            <person name="Huang W."/>
            <person name="Nel W.J."/>
            <person name="Swalarsk-Parry B.S."/>
            <person name="Vaghefi N."/>
            <person name="Wilken P.M."/>
            <person name="An Z."/>
            <person name="de Beer Z.W."/>
            <person name="De Vos L."/>
            <person name="Chen L."/>
            <person name="Duong T.A."/>
            <person name="Gao Y."/>
            <person name="Hammerbacher A."/>
            <person name="Kikkert J.R."/>
            <person name="Li Y."/>
            <person name="Li H."/>
            <person name="Li K."/>
            <person name="Li Q."/>
            <person name="Liu X."/>
            <person name="Ma X."/>
            <person name="Naidoo K."/>
            <person name="Pethybridge S.J."/>
            <person name="Sun J."/>
            <person name="Steenkamp E.T."/>
            <person name="van der Nest M.A."/>
            <person name="van Wyk S."/>
            <person name="Wingfield M.J."/>
            <person name="Xiong C."/>
            <person name="Yue Q."/>
            <person name="Zhang X."/>
        </authorList>
    </citation>
    <scope>NUCLEOTIDE SEQUENCE [LARGE SCALE GENOMIC DNA]</scope>
    <source>
        <strain evidence="7 8">BP 5553</strain>
    </source>
</reference>
<dbReference type="Pfam" id="PF00250">
    <property type="entry name" value="Forkhead"/>
    <property type="match status" value="1"/>
</dbReference>
<feature type="compositionally biased region" description="Pro residues" evidence="4">
    <location>
        <begin position="799"/>
        <end position="814"/>
    </location>
</feature>
<keyword evidence="2 3" id="KW-0539">Nucleus</keyword>
<dbReference type="InterPro" id="IPR045178">
    <property type="entry name" value="Fhl1/FHA1"/>
</dbReference>
<comment type="subcellular location">
    <subcellularLocation>
        <location evidence="3">Nucleus</location>
    </subcellularLocation>
</comment>
<feature type="region of interest" description="Disordered" evidence="4">
    <location>
        <begin position="1022"/>
        <end position="1199"/>
    </location>
</feature>
<dbReference type="PROSITE" id="PS50006">
    <property type="entry name" value="FHA_DOMAIN"/>
    <property type="match status" value="1"/>
</dbReference>
<dbReference type="PANTHER" id="PTHR21712">
    <property type="entry name" value="PRE-RRNA-PROCESSING PROTEIN FHL1"/>
    <property type="match status" value="1"/>
</dbReference>
<dbReference type="PROSITE" id="PS50039">
    <property type="entry name" value="FORK_HEAD_3"/>
    <property type="match status" value="1"/>
</dbReference>
<proteinExistence type="predicted"/>
<dbReference type="GO" id="GO:0003700">
    <property type="term" value="F:DNA-binding transcription factor activity"/>
    <property type="evidence" value="ECO:0007669"/>
    <property type="project" value="InterPro"/>
</dbReference>
<feature type="region of interest" description="Disordered" evidence="4">
    <location>
        <begin position="743"/>
        <end position="770"/>
    </location>
</feature>
<feature type="compositionally biased region" description="Low complexity" evidence="4">
    <location>
        <begin position="1054"/>
        <end position="1065"/>
    </location>
</feature>
<feature type="compositionally biased region" description="Basic and acidic residues" evidence="4">
    <location>
        <begin position="546"/>
        <end position="570"/>
    </location>
</feature>
<feature type="region of interest" description="Disordered" evidence="4">
    <location>
        <begin position="215"/>
        <end position="338"/>
    </location>
</feature>
<dbReference type="OrthoDB" id="5402974at2759"/>
<evidence type="ECO:0000259" key="6">
    <source>
        <dbReference type="PROSITE" id="PS50039"/>
    </source>
</evidence>
<feature type="region of interest" description="Disordered" evidence="4">
    <location>
        <begin position="1"/>
        <end position="63"/>
    </location>
</feature>
<feature type="region of interest" description="Disordered" evidence="4">
    <location>
        <begin position="795"/>
        <end position="956"/>
    </location>
</feature>
<evidence type="ECO:0000313" key="7">
    <source>
        <dbReference type="EMBL" id="RDL38096.1"/>
    </source>
</evidence>
<feature type="compositionally biased region" description="Polar residues" evidence="4">
    <location>
        <begin position="1044"/>
        <end position="1053"/>
    </location>
</feature>
<feature type="compositionally biased region" description="Basic residues" evidence="4">
    <location>
        <begin position="277"/>
        <end position="291"/>
    </location>
</feature>
<dbReference type="GO" id="GO:0005634">
    <property type="term" value="C:nucleus"/>
    <property type="evidence" value="ECO:0007669"/>
    <property type="project" value="UniProtKB-SubCell"/>
</dbReference>
<dbReference type="SMART" id="SM00339">
    <property type="entry name" value="FH"/>
    <property type="match status" value="1"/>
</dbReference>
<feature type="compositionally biased region" description="Basic and acidic residues" evidence="4">
    <location>
        <begin position="593"/>
        <end position="602"/>
    </location>
</feature>
<feature type="compositionally biased region" description="Pro residues" evidence="4">
    <location>
        <begin position="821"/>
        <end position="836"/>
    </location>
</feature>
<dbReference type="GO" id="GO:0043565">
    <property type="term" value="F:sequence-specific DNA binding"/>
    <property type="evidence" value="ECO:0007669"/>
    <property type="project" value="InterPro"/>
</dbReference>
<dbReference type="EMBL" id="NPIC01000003">
    <property type="protein sequence ID" value="RDL38096.1"/>
    <property type="molecule type" value="Genomic_DNA"/>
</dbReference>
<feature type="region of interest" description="Disordered" evidence="4">
    <location>
        <begin position="462"/>
        <end position="656"/>
    </location>
</feature>
<feature type="compositionally biased region" description="Acidic residues" evidence="4">
    <location>
        <begin position="468"/>
        <end position="503"/>
    </location>
</feature>
<dbReference type="InterPro" id="IPR036390">
    <property type="entry name" value="WH_DNA-bd_sf"/>
</dbReference>
<evidence type="ECO:0000259" key="5">
    <source>
        <dbReference type="PROSITE" id="PS50006"/>
    </source>
</evidence>
<dbReference type="RefSeq" id="XP_031870752.1">
    <property type="nucleotide sequence ID" value="XM_032014152.1"/>
</dbReference>
<keyword evidence="1 3" id="KW-0238">DNA-binding</keyword>
<sequence>MTSPQTSTATVAAAVAATGNDGSPTPNIDLTAVENHAEGEDETRQMGQMTIRDTDPPAGNSESERVQVNAEHDEGEVGHALPRETADANVVTSIDATTEVEPANTMEAAQPELPPLTMAELEQMNLAWAGPDSAFSYNLNGMGLPQDPAQGLLALQMAMGGAMPQPYLDPSPYMHEMDETRVQAYAKLEFADGEFYMNTYSVILGRDVRATKAILRRGRGEERRRRAGGSAAPEPRTPKTPVRAANGQESRYTKSIVSESGGILREGDDSDDDERQRRRSRKASRASRKSKSTGSSQQLSRRGSLAQPNGVIAQQTEAPARRTAPDMAVPVDPESLRPSPHDCPLVAIHPGATTPISGYKSISRKHVKIAYNSKKYLFEAKIVGRNGAFIDEEFYHYNDTIPLNSGSRLQIGGVVVRFILPDVAVGETGAERRAEYEEDSMIADRYSEGGKEMSFDFEDTPRVGAMEDTSEEPSPENESGEEEAPEREEVEEDLEDEEEDEQSDQSIRPEADERQHDTAAANQIDLPSMPPKKRGPGRPPKNGIMSKREQQLIKKEALARERDKDGEKAFKTLPVQGPVPGKNKVGRPRKHPRPDTPPEPREKRKYTKRKPKEPKDGEVKQEGSGEDQPAKEKKDKKPPKPPRSPSPQFNEAELSPEQLAKPQSNYVTLIHEALSNSPTGQMSLPQIYRAIQRKYPYFVLKCSTNGWQSSVRHNLSQHHAFRKVERDGKGWMWAIVEGVSIEKEKKKRASPPPQSHPGLMPQQPMYQTGHPHMMPGYPYGPGMMGPPPGYPMNAHMPPNFRPGQPPQYMGPPHPINGQAVPPVPHPSNNPQAPPPFAASIAPQLTGSTGPTYSSPYAPKPAASNPPQNELPPPPQQPQQPQQPPPQLQQQLQQQQQQQQHQQQQQQQQHQQLQQQQQPPQPPPPTPTPQQQTSSMQPAPTAPPPPGSTRELIERSENIKEAIEKFKTTLIKSLKETGSSNSEAIVNSAVNRVLGYSNESAVPGEPKEDLIMNALRSMLQNIPALNFRSDTPSAAEKTPDHTHTNDQSSPQPLANQNGTQNNVGQQPFKTTGPEKRGPIITRPSFSQARPNGPFVPRPPMTTPGMKRANSGSPANAAARTRAPSSASPAPPPTPNSTNGASTPQPPASEKGQLPPNEMRHTPTNETQQLAGQKRERTPDDAEDMPEFKKIATSGLPQLKT</sequence>
<feature type="compositionally biased region" description="Basic and acidic residues" evidence="4">
    <location>
        <begin position="507"/>
        <end position="517"/>
    </location>
</feature>
<dbReference type="PRINTS" id="PR01217">
    <property type="entry name" value="PRICHEXTENSN"/>
</dbReference>
<evidence type="ECO:0008006" key="9">
    <source>
        <dbReference type="Google" id="ProtNLM"/>
    </source>
</evidence>
<dbReference type="Gene3D" id="2.60.200.20">
    <property type="match status" value="1"/>
</dbReference>
<feature type="compositionally biased region" description="Basic and acidic residues" evidence="4">
    <location>
        <begin position="613"/>
        <end position="635"/>
    </location>
</feature>
<feature type="DNA-binding region" description="Fork-head" evidence="3">
    <location>
        <begin position="661"/>
        <end position="735"/>
    </location>
</feature>
<feature type="compositionally biased region" description="Pro residues" evidence="4">
    <location>
        <begin position="918"/>
        <end position="927"/>
    </location>
</feature>
<evidence type="ECO:0000256" key="2">
    <source>
        <dbReference type="ARBA" id="ARBA00023242"/>
    </source>
</evidence>
<feature type="domain" description="Fork-head" evidence="6">
    <location>
        <begin position="661"/>
        <end position="735"/>
    </location>
</feature>
<feature type="domain" description="FHA" evidence="5">
    <location>
        <begin position="360"/>
        <end position="395"/>
    </location>
</feature>
<feature type="compositionally biased region" description="Low complexity" evidence="4">
    <location>
        <begin position="8"/>
        <end position="18"/>
    </location>
</feature>
<dbReference type="Proteomes" id="UP000254866">
    <property type="component" value="Unassembled WGS sequence"/>
</dbReference>
<feature type="compositionally biased region" description="Low complexity" evidence="4">
    <location>
        <begin position="1110"/>
        <end position="1126"/>
    </location>
</feature>
<dbReference type="InterPro" id="IPR001766">
    <property type="entry name" value="Fork_head_dom"/>
</dbReference>
<gene>
    <name evidence="7" type="ORF">BP5553_05529</name>
</gene>
<name>A0A370TRD5_9HELO</name>
<feature type="compositionally biased region" description="Basic and acidic residues" evidence="4">
    <location>
        <begin position="1171"/>
        <end position="1188"/>
    </location>
</feature>
<organism evidence="7 8">
    <name type="scientific">Venustampulla echinocandica</name>
    <dbReference type="NCBI Taxonomy" id="2656787"/>
    <lineage>
        <taxon>Eukaryota</taxon>
        <taxon>Fungi</taxon>
        <taxon>Dikarya</taxon>
        <taxon>Ascomycota</taxon>
        <taxon>Pezizomycotina</taxon>
        <taxon>Leotiomycetes</taxon>
        <taxon>Helotiales</taxon>
        <taxon>Pleuroascaceae</taxon>
        <taxon>Venustampulla</taxon>
    </lineage>
</organism>
<evidence type="ECO:0000256" key="1">
    <source>
        <dbReference type="ARBA" id="ARBA00023125"/>
    </source>
</evidence>
<feature type="compositionally biased region" description="Polar residues" evidence="4">
    <location>
        <begin position="842"/>
        <end position="854"/>
    </location>
</feature>
<dbReference type="GO" id="GO:0060962">
    <property type="term" value="P:regulation of ribosomal protein gene transcription by RNA polymerase II"/>
    <property type="evidence" value="ECO:0007669"/>
    <property type="project" value="InterPro"/>
</dbReference>
<evidence type="ECO:0000313" key="8">
    <source>
        <dbReference type="Proteomes" id="UP000254866"/>
    </source>
</evidence>
<dbReference type="GeneID" id="43598378"/>
<dbReference type="PANTHER" id="PTHR21712:SF29">
    <property type="entry name" value="PRE-RRNA-PROCESSING PROTEIN FHL1"/>
    <property type="match status" value="1"/>
</dbReference>
<dbReference type="InterPro" id="IPR030456">
    <property type="entry name" value="TF_fork_head_CS_2"/>
</dbReference>